<dbReference type="Proteomes" id="UP000199032">
    <property type="component" value="Unassembled WGS sequence"/>
</dbReference>
<dbReference type="AlphaFoldDB" id="A0A0S4LRR2"/>
<organism evidence="1 2">
    <name type="scientific">Candidatus Nitrospira nitrosa</name>
    <dbReference type="NCBI Taxonomy" id="1742972"/>
    <lineage>
        <taxon>Bacteria</taxon>
        <taxon>Pseudomonadati</taxon>
        <taxon>Nitrospirota</taxon>
        <taxon>Nitrospiria</taxon>
        <taxon>Nitrospirales</taxon>
        <taxon>Nitrospiraceae</taxon>
        <taxon>Nitrospira</taxon>
    </lineage>
</organism>
<evidence type="ECO:0000313" key="2">
    <source>
        <dbReference type="Proteomes" id="UP000199032"/>
    </source>
</evidence>
<evidence type="ECO:0000313" key="1">
    <source>
        <dbReference type="EMBL" id="CUS39256.1"/>
    </source>
</evidence>
<dbReference type="Pfam" id="PF11249">
    <property type="entry name" value="DUF3047"/>
    <property type="match status" value="1"/>
</dbReference>
<dbReference type="STRING" id="1742972.COMA1_70113"/>
<dbReference type="InterPro" id="IPR021409">
    <property type="entry name" value="DUF3047"/>
</dbReference>
<protein>
    <submittedName>
        <fullName evidence="1">Uncharacterized protein</fullName>
    </submittedName>
</protein>
<proteinExistence type="predicted"/>
<accession>A0A0S4LRR2</accession>
<sequence>MVVVESGSQRLGAWIEEPPMSNDVAIMTDTDNTKERAVAYYGDIVFLKASDAPVTSSVK</sequence>
<dbReference type="EMBL" id="CZQA01000013">
    <property type="protein sequence ID" value="CUS39256.1"/>
    <property type="molecule type" value="Genomic_DNA"/>
</dbReference>
<name>A0A0S4LRR2_9BACT</name>
<keyword evidence="2" id="KW-1185">Reference proteome</keyword>
<gene>
    <name evidence="1" type="ORF">COMA1_70113</name>
</gene>
<reference evidence="1 2" key="1">
    <citation type="submission" date="2015-10" db="EMBL/GenBank/DDBJ databases">
        <authorList>
            <person name="Gilbert D.G."/>
        </authorList>
    </citation>
    <scope>NUCLEOTIDE SEQUENCE [LARGE SCALE GENOMIC DNA]</scope>
    <source>
        <strain evidence="1">COMA1</strain>
    </source>
</reference>